<feature type="transmembrane region" description="Helical" evidence="1">
    <location>
        <begin position="82"/>
        <end position="102"/>
    </location>
</feature>
<keyword evidence="1" id="KW-0472">Membrane</keyword>
<dbReference type="Proteomes" id="UP001164653">
    <property type="component" value="Chromosome"/>
</dbReference>
<sequence length="131" mass="14233">MKKRRSRKLLQVSLGICALIAIVTGLLGMAGNDNPIYDESHKPTGLLLDSNLRFLNGLSVGVGLCTLSIIPGVKKRSAELRIICIVIFFGAIGRMLSIASYGLPPSPFDIVAFFELSIPPMLAYWQSRIAD</sequence>
<dbReference type="KEGG" id="dpf:ON006_03860"/>
<dbReference type="EMBL" id="CP112998">
    <property type="protein sequence ID" value="WAC13099.1"/>
    <property type="molecule type" value="Genomic_DNA"/>
</dbReference>
<dbReference type="RefSeq" id="WP_244823990.1">
    <property type="nucleotide sequence ID" value="NZ_CP112998.1"/>
</dbReference>
<evidence type="ECO:0000313" key="3">
    <source>
        <dbReference type="Proteomes" id="UP001164653"/>
    </source>
</evidence>
<dbReference type="AlphaFoldDB" id="A0A9E8NAM2"/>
<name>A0A9E8NAM2_9BACT</name>
<keyword evidence="1" id="KW-1133">Transmembrane helix</keyword>
<protein>
    <submittedName>
        <fullName evidence="2">DUF4345 domain-containing protein</fullName>
    </submittedName>
</protein>
<evidence type="ECO:0000313" key="2">
    <source>
        <dbReference type="EMBL" id="WAC13099.1"/>
    </source>
</evidence>
<proteinExistence type="predicted"/>
<dbReference type="InterPro" id="IPR025597">
    <property type="entry name" value="DUF4345"/>
</dbReference>
<feature type="transmembrane region" description="Helical" evidence="1">
    <location>
        <begin position="12"/>
        <end position="31"/>
    </location>
</feature>
<evidence type="ECO:0000256" key="1">
    <source>
        <dbReference type="SAM" id="Phobius"/>
    </source>
</evidence>
<reference evidence="2" key="1">
    <citation type="submission" date="2022-11" db="EMBL/GenBank/DDBJ databases">
        <title>Dyadobacter pollutisoli sp. nov., isolated from plastic dumped soil.</title>
        <authorList>
            <person name="Kim J.M."/>
            <person name="Kim K.R."/>
            <person name="Lee J.K."/>
            <person name="Hao L."/>
            <person name="Jeon C.O."/>
        </authorList>
    </citation>
    <scope>NUCLEOTIDE SEQUENCE</scope>
    <source>
        <strain evidence="2">U1</strain>
    </source>
</reference>
<keyword evidence="3" id="KW-1185">Reference proteome</keyword>
<accession>A0A9E8NAM2</accession>
<keyword evidence="1" id="KW-0812">Transmembrane</keyword>
<feature type="transmembrane region" description="Helical" evidence="1">
    <location>
        <begin position="51"/>
        <end position="70"/>
    </location>
</feature>
<organism evidence="2 3">
    <name type="scientific">Dyadobacter pollutisoli</name>
    <dbReference type="NCBI Taxonomy" id="2910158"/>
    <lineage>
        <taxon>Bacteria</taxon>
        <taxon>Pseudomonadati</taxon>
        <taxon>Bacteroidota</taxon>
        <taxon>Cytophagia</taxon>
        <taxon>Cytophagales</taxon>
        <taxon>Spirosomataceae</taxon>
        <taxon>Dyadobacter</taxon>
    </lineage>
</organism>
<dbReference type="Pfam" id="PF14248">
    <property type="entry name" value="DUF4345"/>
    <property type="match status" value="1"/>
</dbReference>
<gene>
    <name evidence="2" type="ORF">ON006_03860</name>
</gene>